<protein>
    <recommendedName>
        <fullName evidence="2">Amine oxidase domain-containing protein</fullName>
    </recommendedName>
</protein>
<evidence type="ECO:0000259" key="2">
    <source>
        <dbReference type="Pfam" id="PF01593"/>
    </source>
</evidence>
<feature type="region of interest" description="Disordered" evidence="1">
    <location>
        <begin position="480"/>
        <end position="505"/>
    </location>
</feature>
<evidence type="ECO:0000256" key="1">
    <source>
        <dbReference type="SAM" id="MobiDB-lite"/>
    </source>
</evidence>
<proteinExistence type="predicted"/>
<reference evidence="3" key="1">
    <citation type="submission" date="2016-10" db="EMBL/GenBank/DDBJ databases">
        <title>Genome sequence of Streptomyces mangrovisoli MUSC 149.</title>
        <authorList>
            <person name="Lee L.-H."/>
            <person name="Ser H.-L."/>
        </authorList>
    </citation>
    <scope>NUCLEOTIDE SEQUENCE [LARGE SCALE GENOMIC DNA]</scope>
    <source>
        <strain evidence="3">MUSC 149</strain>
    </source>
</reference>
<dbReference type="AlphaFoldDB" id="A0A1J4P4R2"/>
<dbReference type="PANTHER" id="PTHR42923">
    <property type="entry name" value="PROTOPORPHYRINOGEN OXIDASE"/>
    <property type="match status" value="1"/>
</dbReference>
<dbReference type="Pfam" id="PF01593">
    <property type="entry name" value="Amino_oxidase"/>
    <property type="match status" value="1"/>
</dbReference>
<dbReference type="InterPro" id="IPR036188">
    <property type="entry name" value="FAD/NAD-bd_sf"/>
</dbReference>
<feature type="domain" description="Amine oxidase" evidence="2">
    <location>
        <begin position="45"/>
        <end position="468"/>
    </location>
</feature>
<dbReference type="PANTHER" id="PTHR42923:SF46">
    <property type="entry name" value="AMINE OXIDASE"/>
    <property type="match status" value="1"/>
</dbReference>
<dbReference type="STRING" id="1428628.WN71_008495"/>
<evidence type="ECO:0000313" key="4">
    <source>
        <dbReference type="Proteomes" id="UP000034196"/>
    </source>
</evidence>
<dbReference type="EMBL" id="LAVA02000016">
    <property type="protein sequence ID" value="OIJ68446.1"/>
    <property type="molecule type" value="Genomic_DNA"/>
</dbReference>
<keyword evidence="4" id="KW-1185">Reference proteome</keyword>
<dbReference type="Gene3D" id="3.50.50.60">
    <property type="entry name" value="FAD/NAD(P)-binding domain"/>
    <property type="match status" value="1"/>
</dbReference>
<organism evidence="3 4">
    <name type="scientific">Streptomyces mangrovisoli</name>
    <dbReference type="NCBI Taxonomy" id="1428628"/>
    <lineage>
        <taxon>Bacteria</taxon>
        <taxon>Bacillati</taxon>
        <taxon>Actinomycetota</taxon>
        <taxon>Actinomycetes</taxon>
        <taxon>Kitasatosporales</taxon>
        <taxon>Streptomycetaceae</taxon>
        <taxon>Streptomyces</taxon>
    </lineage>
</organism>
<sequence length="505" mass="56396">MTGRMPRPAPQESRLPAAQARALDRDDEALTRAPGDEVLVIGGGFTGLAAAHELARAGVACRVLECEPYVGGLAGSFEVEGARLERFYHHWFSSDLEVQRLCAELGCSHLLQQHRTQTGVYYANSVYRLSSPWDVLRFAPLPPRDRVRLGWSAVRARQVKHWRDLEDLTAREWLLALSGPKVYETVWRPLLEGKFGEYASEVGATWMWTKLHLRGGSRSHSGREVLYYLHGGCAALLDAWTSRLSELGVRICTSTPVRQVLTDDHGVYGVRTDTGVLPARRVLATTAPDLLARLLAPTDTGPPAHPDAPAVRRRLSSIPYLANLCLVLENDRPLSDTYWLNVTDPSFPYVGVIEHTNLEGSDAYAGRHLVYLSAYLPTSAELYRMDDDAVFEASLPHLRRMFPQFHRDWVRRHHVWRADHAQPVVTPHYSDRIPAMETDLPGLYLASMAQVYPQDRGTNYAVRQGRHAGRLIADRMRTARRTGPHPLPDAGHGTGPRSGPEEGTP</sequence>
<gene>
    <name evidence="3" type="ORF">WN71_008495</name>
</gene>
<dbReference type="RefSeq" id="WP_063777665.1">
    <property type="nucleotide sequence ID" value="NZ_LAVA02000016.1"/>
</dbReference>
<evidence type="ECO:0000313" key="3">
    <source>
        <dbReference type="EMBL" id="OIJ68446.1"/>
    </source>
</evidence>
<comment type="caution">
    <text evidence="3">The sequence shown here is derived from an EMBL/GenBank/DDBJ whole genome shotgun (WGS) entry which is preliminary data.</text>
</comment>
<accession>A0A1J4P4R2</accession>
<dbReference type="Proteomes" id="UP000034196">
    <property type="component" value="Unassembled WGS sequence"/>
</dbReference>
<dbReference type="SUPFAM" id="SSF51905">
    <property type="entry name" value="FAD/NAD(P)-binding domain"/>
    <property type="match status" value="1"/>
</dbReference>
<dbReference type="NCBIfam" id="NF005560">
    <property type="entry name" value="PRK07233.1"/>
    <property type="match status" value="1"/>
</dbReference>
<dbReference type="InterPro" id="IPR050464">
    <property type="entry name" value="Zeta_carotene_desat/Oxidored"/>
</dbReference>
<dbReference type="InterPro" id="IPR002937">
    <property type="entry name" value="Amino_oxidase"/>
</dbReference>
<name>A0A1J4P4R2_9ACTN</name>
<dbReference type="Gene3D" id="3.90.660.20">
    <property type="entry name" value="Protoporphyrinogen oxidase, mitochondrial, domain 2"/>
    <property type="match status" value="1"/>
</dbReference>
<dbReference type="Gene3D" id="1.10.3110.10">
    <property type="entry name" value="protoporphyrinogen ix oxidase, domain 3"/>
    <property type="match status" value="1"/>
</dbReference>
<dbReference type="GO" id="GO:0016491">
    <property type="term" value="F:oxidoreductase activity"/>
    <property type="evidence" value="ECO:0007669"/>
    <property type="project" value="InterPro"/>
</dbReference>